<reference evidence="1 2" key="1">
    <citation type="journal article" date="2022" name="Plant J.">
        <title>Chromosome-level genome of Camellia lanceoleosa provides a valuable resource for understanding genome evolution and self-incompatibility.</title>
        <authorList>
            <person name="Gong W."/>
            <person name="Xiao S."/>
            <person name="Wang L."/>
            <person name="Liao Z."/>
            <person name="Chang Y."/>
            <person name="Mo W."/>
            <person name="Hu G."/>
            <person name="Li W."/>
            <person name="Zhao G."/>
            <person name="Zhu H."/>
            <person name="Hu X."/>
            <person name="Ji K."/>
            <person name="Xiang X."/>
            <person name="Song Q."/>
            <person name="Yuan D."/>
            <person name="Jin S."/>
            <person name="Zhang L."/>
        </authorList>
    </citation>
    <scope>NUCLEOTIDE SEQUENCE [LARGE SCALE GENOMIC DNA]</scope>
    <source>
        <strain evidence="1">SQ_2022a</strain>
    </source>
</reference>
<evidence type="ECO:0000313" key="1">
    <source>
        <dbReference type="EMBL" id="KAI7996999.1"/>
    </source>
</evidence>
<keyword evidence="2" id="KW-1185">Reference proteome</keyword>
<evidence type="ECO:0000313" key="2">
    <source>
        <dbReference type="Proteomes" id="UP001060215"/>
    </source>
</evidence>
<comment type="caution">
    <text evidence="1">The sequence shown here is derived from an EMBL/GenBank/DDBJ whole genome shotgun (WGS) entry which is preliminary data.</text>
</comment>
<organism evidence="1 2">
    <name type="scientific">Camellia lanceoleosa</name>
    <dbReference type="NCBI Taxonomy" id="1840588"/>
    <lineage>
        <taxon>Eukaryota</taxon>
        <taxon>Viridiplantae</taxon>
        <taxon>Streptophyta</taxon>
        <taxon>Embryophyta</taxon>
        <taxon>Tracheophyta</taxon>
        <taxon>Spermatophyta</taxon>
        <taxon>Magnoliopsida</taxon>
        <taxon>eudicotyledons</taxon>
        <taxon>Gunneridae</taxon>
        <taxon>Pentapetalae</taxon>
        <taxon>asterids</taxon>
        <taxon>Ericales</taxon>
        <taxon>Theaceae</taxon>
        <taxon>Camellia</taxon>
    </lineage>
</organism>
<dbReference type="Proteomes" id="UP001060215">
    <property type="component" value="Chromosome 10"/>
</dbReference>
<sequence length="265" mass="28898">MCHLIQSGLELVLLKKVTSVRKVYLTIDFGLETVASIDLLKLLNALILGLEEIGERAHKREMLLENGQNRVNEGKNILFSAISEIPKHINSYNGIHGKLFSSMAMDFVRGFECGVNVSRQDEVPVSLSQPVSSPDEVPSSMKDGFSALPSKVPDVGNLGSEIPGLDLAVHNVGLAETPIISSLAPTDLKDANQEQGTSLGSSVMELVPSISTHWSEELSPKVAVTYKSQKQNHPYLLHQTPQETTTNQKFLWTSTPTPCESPNPD</sequence>
<proteinExistence type="predicted"/>
<gene>
    <name evidence="1" type="ORF">LOK49_LG10G02165</name>
</gene>
<accession>A0ACC0G7P7</accession>
<dbReference type="EMBL" id="CM045767">
    <property type="protein sequence ID" value="KAI7996999.1"/>
    <property type="molecule type" value="Genomic_DNA"/>
</dbReference>
<name>A0ACC0G7P7_9ERIC</name>
<protein>
    <submittedName>
        <fullName evidence="1">Uncharacterized protein</fullName>
    </submittedName>
</protein>